<dbReference type="AlphaFoldDB" id="A0A1M6L1V9"/>
<dbReference type="Proteomes" id="UP000184080">
    <property type="component" value="Unassembled WGS sequence"/>
</dbReference>
<dbReference type="RefSeq" id="WP_073009871.1">
    <property type="nucleotide sequence ID" value="NZ_FQZO01000006.1"/>
</dbReference>
<organism evidence="1 2">
    <name type="scientific">Clostridium amylolyticum</name>
    <dbReference type="NCBI Taxonomy" id="1121298"/>
    <lineage>
        <taxon>Bacteria</taxon>
        <taxon>Bacillati</taxon>
        <taxon>Bacillota</taxon>
        <taxon>Clostridia</taxon>
        <taxon>Eubacteriales</taxon>
        <taxon>Clostridiaceae</taxon>
        <taxon>Clostridium</taxon>
    </lineage>
</organism>
<proteinExistence type="predicted"/>
<dbReference type="EMBL" id="FQZO01000006">
    <property type="protein sequence ID" value="SHJ65153.1"/>
    <property type="molecule type" value="Genomic_DNA"/>
</dbReference>
<dbReference type="STRING" id="1121298.SAMN05444401_3576"/>
<evidence type="ECO:0000313" key="2">
    <source>
        <dbReference type="Proteomes" id="UP000184080"/>
    </source>
</evidence>
<name>A0A1M6L1V9_9CLOT</name>
<protein>
    <recommendedName>
        <fullName evidence="3">Homeodomain-like domain-containing protein</fullName>
    </recommendedName>
</protein>
<keyword evidence="2" id="KW-1185">Reference proteome</keyword>
<accession>A0A1M6L1V9</accession>
<reference evidence="1 2" key="1">
    <citation type="submission" date="2016-11" db="EMBL/GenBank/DDBJ databases">
        <authorList>
            <person name="Jaros S."/>
            <person name="Januszkiewicz K."/>
            <person name="Wedrychowicz H."/>
        </authorList>
    </citation>
    <scope>NUCLEOTIDE SEQUENCE [LARGE SCALE GENOMIC DNA]</scope>
    <source>
        <strain evidence="1 2">DSM 21864</strain>
    </source>
</reference>
<sequence length="112" mass="13475">MIPQKLQRTFMDLDPAIAVNIMQCKLGLEEEKASHEYKKWRENFLNQYSRKPLLPERSSKKVTLDKKKVLDMYFKKKMSTEAIGREFKVSGITVRKYIREWGYELENRRKSQ</sequence>
<evidence type="ECO:0008006" key="3">
    <source>
        <dbReference type="Google" id="ProtNLM"/>
    </source>
</evidence>
<evidence type="ECO:0000313" key="1">
    <source>
        <dbReference type="EMBL" id="SHJ65153.1"/>
    </source>
</evidence>
<gene>
    <name evidence="1" type="ORF">SAMN05444401_3576</name>
</gene>